<dbReference type="InterPro" id="IPR011989">
    <property type="entry name" value="ARM-like"/>
</dbReference>
<feature type="region of interest" description="Disordered" evidence="9">
    <location>
        <begin position="918"/>
        <end position="997"/>
    </location>
</feature>
<dbReference type="PROSITE" id="PS50077">
    <property type="entry name" value="HEAT_REPEAT"/>
    <property type="match status" value="1"/>
</dbReference>
<evidence type="ECO:0000256" key="5">
    <source>
        <dbReference type="ARBA" id="ARBA00022776"/>
    </source>
</evidence>
<evidence type="ECO:0000256" key="7">
    <source>
        <dbReference type="ARBA" id="ARBA00023306"/>
    </source>
</evidence>
<protein>
    <submittedName>
        <fullName evidence="11">ARM repeat-containing protein</fullName>
    </submittedName>
</protein>
<keyword evidence="3" id="KW-0158">Chromosome</keyword>
<feature type="region of interest" description="Disordered" evidence="9">
    <location>
        <begin position="519"/>
        <end position="545"/>
    </location>
</feature>
<evidence type="ECO:0000256" key="4">
    <source>
        <dbReference type="ARBA" id="ARBA00022618"/>
    </source>
</evidence>
<keyword evidence="6" id="KW-0226">DNA condensation</keyword>
<evidence type="ECO:0000256" key="9">
    <source>
        <dbReference type="SAM" id="MobiDB-lite"/>
    </source>
</evidence>
<comment type="similarity">
    <text evidence="2">Belongs to the CND3 (condensin subunit 3) family.</text>
</comment>
<keyword evidence="12" id="KW-1185">Reference proteome</keyword>
<keyword evidence="4" id="KW-0132">Cell division</keyword>
<dbReference type="PANTHER" id="PTHR14418:SF5">
    <property type="entry name" value="CONDENSIN COMPLEX SUBUNIT 3"/>
    <property type="match status" value="1"/>
</dbReference>
<comment type="subcellular location">
    <subcellularLocation>
        <location evidence="1">Chromosome</location>
    </subcellularLocation>
</comment>
<dbReference type="STRING" id="27342.A0A0H2SC63"/>
<evidence type="ECO:0000256" key="3">
    <source>
        <dbReference type="ARBA" id="ARBA00022454"/>
    </source>
</evidence>
<dbReference type="PANTHER" id="PTHR14418">
    <property type="entry name" value="CONDENSIN COMPLEX SUBUNIT 3-RELATED"/>
    <property type="match status" value="1"/>
</dbReference>
<evidence type="ECO:0000259" key="10">
    <source>
        <dbReference type="Pfam" id="PF12719"/>
    </source>
</evidence>
<gene>
    <name evidence="11" type="ORF">SCHPADRAFT_818289</name>
</gene>
<evidence type="ECO:0000313" key="11">
    <source>
        <dbReference type="EMBL" id="KLO19333.1"/>
    </source>
</evidence>
<keyword evidence="7" id="KW-0131">Cell cycle</keyword>
<dbReference type="Proteomes" id="UP000053477">
    <property type="component" value="Unassembled WGS sequence"/>
</dbReference>
<evidence type="ECO:0000256" key="8">
    <source>
        <dbReference type="PROSITE-ProRule" id="PRU00103"/>
    </source>
</evidence>
<dbReference type="InParanoid" id="A0A0H2SC63"/>
<name>A0A0H2SC63_9AGAM</name>
<evidence type="ECO:0000256" key="1">
    <source>
        <dbReference type="ARBA" id="ARBA00004286"/>
    </source>
</evidence>
<sequence length="997" mass="113383">MPVRTTPTLESIPESIPKIFEQAQVSTANHQKNYVALNKIHHDAASITKTIDDGESLQLIGEKVFEDIFIGMLLRVLPIKKGANVVDRVIRFVAGYVKFISDKINKEAEEGAVDEEDTAANRFIERLVKYLLKGFEAKNKNVRFRVLQLVAELVPSMSNIDDSLHEQLRESLVERMHDKEPQVRSQVAEALCKLLDLEKDEDHREDILDVLLDALKCDQATEVRKAVLLNIPFAAATIISILSRIRDPEATIRRAVYDSVLTEKMEDPKQLSISQREELVRSGLRDREPTVRVAAAKLIGEWVDKCEGDLTKFVEMFDYDHVDEPDHISDPELAFAPAENALLSVMETHTDITDNLKFEDDYWQDLTPTKAFIARVFVQHCLDKKDEARIEATMPVTTALAFRIQALYNDLLTRMQTQEEAHMFEDNVEPTEQDRVVDDTIFVMQELLKLADSLDSGDEVGRRKLFALVKDMASQETLPERLLPHCLDILRKLSAGERDLIRVVVEIIHDLRDVDKDEEEPVRLEGGDVEETPMVPRTPRPPRALEDLTPEERERTVVMDLRCLSLCIGLLERVNSSFEENSTLNGILGELILPAVRCKELRLREKGLACLGLCCLIARRMALNSLELFLNQLKESNESLRIQSTQVIFDIMMVHEGDLLANATVGGDRVVEFLRAIFENEESQAVQAVLCTGLSKLMLSGMVTDQKVLRTLIIAYVSPDNADNQHIRQCLSYFFPVFCYSSSENQRMIQSIFLDIYREIRQLSDDLEEGQEMISPLHVASLLADWTDPQKVIEVRGQTSDKYVHYDLAVQIIKTLFDKELDKEDKKVLCQVLGKLYIPEDVDDDKIRTLKLLVNNMISRRPLKDTSAKSAFSRFDAALSKKFAKQLENFNELEYRQLEELKDLFEFIDDIIPDSSDEEIEAPKRGSRKRRSESIATTATATTVDEEDYEGVPEPRAASRGKASKKKRRVSKSDDDNTSDVEGTPPPPSRTMPRRAA</sequence>
<dbReference type="InterPro" id="IPR016024">
    <property type="entry name" value="ARM-type_fold"/>
</dbReference>
<dbReference type="OrthoDB" id="27187at2759"/>
<feature type="repeat" description="HEAT" evidence="8">
    <location>
        <begin position="168"/>
        <end position="206"/>
    </location>
</feature>
<dbReference type="GO" id="GO:0007076">
    <property type="term" value="P:mitotic chromosome condensation"/>
    <property type="evidence" value="ECO:0007669"/>
    <property type="project" value="InterPro"/>
</dbReference>
<evidence type="ECO:0000313" key="12">
    <source>
        <dbReference type="Proteomes" id="UP000053477"/>
    </source>
</evidence>
<dbReference type="GO" id="GO:0000796">
    <property type="term" value="C:condensin complex"/>
    <property type="evidence" value="ECO:0007669"/>
    <property type="project" value="InterPro"/>
</dbReference>
<accession>A0A0H2SC63</accession>
<dbReference type="Pfam" id="PF12719">
    <property type="entry name" value="Cnd3"/>
    <property type="match status" value="1"/>
</dbReference>
<dbReference type="EMBL" id="KQ085887">
    <property type="protein sequence ID" value="KLO19333.1"/>
    <property type="molecule type" value="Genomic_DNA"/>
</dbReference>
<dbReference type="Gene3D" id="1.25.10.10">
    <property type="entry name" value="Leucine-rich Repeat Variant"/>
    <property type="match status" value="1"/>
</dbReference>
<feature type="domain" description="Nuclear condensin complex subunit 3 C-terminal" evidence="10">
    <location>
        <begin position="562"/>
        <end position="838"/>
    </location>
</feature>
<keyword evidence="5" id="KW-0498">Mitosis</keyword>
<reference evidence="11 12" key="1">
    <citation type="submission" date="2015-04" db="EMBL/GenBank/DDBJ databases">
        <title>Complete genome sequence of Schizopora paradoxa KUC8140, a cosmopolitan wood degrader in East Asia.</title>
        <authorList>
            <consortium name="DOE Joint Genome Institute"/>
            <person name="Min B."/>
            <person name="Park H."/>
            <person name="Jang Y."/>
            <person name="Kim J.-J."/>
            <person name="Kim K.H."/>
            <person name="Pangilinan J."/>
            <person name="Lipzen A."/>
            <person name="Riley R."/>
            <person name="Grigoriev I.V."/>
            <person name="Spatafora J.W."/>
            <person name="Choi I.-G."/>
        </authorList>
    </citation>
    <scope>NUCLEOTIDE SEQUENCE [LARGE SCALE GENOMIC DNA]</scope>
    <source>
        <strain evidence="11 12">KUC8140</strain>
    </source>
</reference>
<dbReference type="GO" id="GO:0051301">
    <property type="term" value="P:cell division"/>
    <property type="evidence" value="ECO:0007669"/>
    <property type="project" value="UniProtKB-KW"/>
</dbReference>
<organism evidence="11 12">
    <name type="scientific">Schizopora paradoxa</name>
    <dbReference type="NCBI Taxonomy" id="27342"/>
    <lineage>
        <taxon>Eukaryota</taxon>
        <taxon>Fungi</taxon>
        <taxon>Dikarya</taxon>
        <taxon>Basidiomycota</taxon>
        <taxon>Agaricomycotina</taxon>
        <taxon>Agaricomycetes</taxon>
        <taxon>Hymenochaetales</taxon>
        <taxon>Schizoporaceae</taxon>
        <taxon>Schizopora</taxon>
    </lineage>
</organism>
<dbReference type="FunCoup" id="A0A0H2SC63">
    <property type="interactions" value="272"/>
</dbReference>
<evidence type="ECO:0000256" key="6">
    <source>
        <dbReference type="ARBA" id="ARBA00023067"/>
    </source>
</evidence>
<proteinExistence type="inferred from homology"/>
<dbReference type="InterPro" id="IPR027165">
    <property type="entry name" value="CND3"/>
</dbReference>
<dbReference type="SUPFAM" id="SSF48371">
    <property type="entry name" value="ARM repeat"/>
    <property type="match status" value="1"/>
</dbReference>
<dbReference type="InterPro" id="IPR021133">
    <property type="entry name" value="HEAT_type_2"/>
</dbReference>
<dbReference type="AlphaFoldDB" id="A0A0H2SC63"/>
<evidence type="ECO:0000256" key="2">
    <source>
        <dbReference type="ARBA" id="ARBA00006533"/>
    </source>
</evidence>
<dbReference type="InterPro" id="IPR025977">
    <property type="entry name" value="Cnd3_C"/>
</dbReference>
<dbReference type="GO" id="GO:0000793">
    <property type="term" value="C:condensed chromosome"/>
    <property type="evidence" value="ECO:0007669"/>
    <property type="project" value="TreeGrafter"/>
</dbReference>